<organism evidence="1 2">
    <name type="scientific">Scleroderma citrinum Foug A</name>
    <dbReference type="NCBI Taxonomy" id="1036808"/>
    <lineage>
        <taxon>Eukaryota</taxon>
        <taxon>Fungi</taxon>
        <taxon>Dikarya</taxon>
        <taxon>Basidiomycota</taxon>
        <taxon>Agaricomycotina</taxon>
        <taxon>Agaricomycetes</taxon>
        <taxon>Agaricomycetidae</taxon>
        <taxon>Boletales</taxon>
        <taxon>Sclerodermatineae</taxon>
        <taxon>Sclerodermataceae</taxon>
        <taxon>Scleroderma</taxon>
    </lineage>
</organism>
<proteinExistence type="predicted"/>
<evidence type="ECO:0000313" key="2">
    <source>
        <dbReference type="Proteomes" id="UP000053989"/>
    </source>
</evidence>
<dbReference type="Proteomes" id="UP000053989">
    <property type="component" value="Unassembled WGS sequence"/>
</dbReference>
<dbReference type="EMBL" id="KN822014">
    <property type="protein sequence ID" value="KIM67117.1"/>
    <property type="molecule type" value="Genomic_DNA"/>
</dbReference>
<dbReference type="Pfam" id="PF14441">
    <property type="entry name" value="OTT_1508_deam"/>
    <property type="match status" value="1"/>
</dbReference>
<accession>A0A0C3AQA7</accession>
<dbReference type="STRING" id="1036808.A0A0C3AQA7"/>
<evidence type="ECO:0000313" key="1">
    <source>
        <dbReference type="EMBL" id="KIM67117.1"/>
    </source>
</evidence>
<dbReference type="InParanoid" id="A0A0C3AQA7"/>
<name>A0A0C3AQA7_9AGAM</name>
<reference evidence="2" key="2">
    <citation type="submission" date="2015-01" db="EMBL/GenBank/DDBJ databases">
        <title>Evolutionary Origins and Diversification of the Mycorrhizal Mutualists.</title>
        <authorList>
            <consortium name="DOE Joint Genome Institute"/>
            <consortium name="Mycorrhizal Genomics Consortium"/>
            <person name="Kohler A."/>
            <person name="Kuo A."/>
            <person name="Nagy L.G."/>
            <person name="Floudas D."/>
            <person name="Copeland A."/>
            <person name="Barry K.W."/>
            <person name="Cichocki N."/>
            <person name="Veneault-Fourrey C."/>
            <person name="LaButti K."/>
            <person name="Lindquist E.A."/>
            <person name="Lipzen A."/>
            <person name="Lundell T."/>
            <person name="Morin E."/>
            <person name="Murat C."/>
            <person name="Riley R."/>
            <person name="Ohm R."/>
            <person name="Sun H."/>
            <person name="Tunlid A."/>
            <person name="Henrissat B."/>
            <person name="Grigoriev I.V."/>
            <person name="Hibbett D.S."/>
            <person name="Martin F."/>
        </authorList>
    </citation>
    <scope>NUCLEOTIDE SEQUENCE [LARGE SCALE GENOMIC DNA]</scope>
    <source>
        <strain evidence="2">Foug A</strain>
    </source>
</reference>
<dbReference type="InterPro" id="IPR027796">
    <property type="entry name" value="OTT_1508_deam-like"/>
</dbReference>
<dbReference type="HOGENOM" id="CLU_022091_0_0_1"/>
<reference evidence="1 2" key="1">
    <citation type="submission" date="2014-04" db="EMBL/GenBank/DDBJ databases">
        <authorList>
            <consortium name="DOE Joint Genome Institute"/>
            <person name="Kuo A."/>
            <person name="Kohler A."/>
            <person name="Nagy L.G."/>
            <person name="Floudas D."/>
            <person name="Copeland A."/>
            <person name="Barry K.W."/>
            <person name="Cichocki N."/>
            <person name="Veneault-Fourrey C."/>
            <person name="LaButti K."/>
            <person name="Lindquist E.A."/>
            <person name="Lipzen A."/>
            <person name="Lundell T."/>
            <person name="Morin E."/>
            <person name="Murat C."/>
            <person name="Sun H."/>
            <person name="Tunlid A."/>
            <person name="Henrissat B."/>
            <person name="Grigoriev I.V."/>
            <person name="Hibbett D.S."/>
            <person name="Martin F."/>
            <person name="Nordberg H.P."/>
            <person name="Cantor M.N."/>
            <person name="Hua S.X."/>
        </authorList>
    </citation>
    <scope>NUCLEOTIDE SEQUENCE [LARGE SCALE GENOMIC DNA]</scope>
    <source>
        <strain evidence="1 2">Foug A</strain>
    </source>
</reference>
<keyword evidence="2" id="KW-1185">Reference proteome</keyword>
<gene>
    <name evidence="1" type="ORF">SCLCIDRAFT_1210596</name>
</gene>
<sequence>MCKLPYQPSTRVQQTLIISYAFSRSFFLSRSLPKFVARFNEDIRLCCGKRLFEVIRQWKPRRRRREIPHLKLVNWPDWLVQLEALPPIPSRLVNGEMKCEFSDDTKCIWSEVFAALLAGVDKTIGDVTLSREKGHKVEEEAHRAMLQLNDWCRMLYNFIYWDAGIVPTLLGKTTMLSDMLAPTMLDPEIASTLDDDESAEFRPEPGERKGGRVFRYLERVIAWHEAVDTLCNNKTTPGLLKNIVIGVIEVSRFLSSATTLPEICGEFFVRFPRMMEHYEHAVKALTNHGSDAFPGCVHAEATLMGILNYYGHYSAHASQDAGIQNPRTMQQVAQPVAEAGETVIAASKKCCRCCDWLSQNLESQFTLPGTHGVIYPWDPPKVGVSEIVLKRLEVELWEILYEKVLNFVPPFRSNDSPKWCPTDTQLSGLPLLHFYHHASVSRLQ</sequence>
<protein>
    <submittedName>
        <fullName evidence="1">Uncharacterized protein</fullName>
    </submittedName>
</protein>
<dbReference type="OrthoDB" id="2626367at2759"/>
<dbReference type="AlphaFoldDB" id="A0A0C3AQA7"/>